<feature type="binding site" evidence="11 15">
    <location>
        <position position="371"/>
    </location>
    <ligand>
        <name>substrate</name>
    </ligand>
</feature>
<evidence type="ECO:0000256" key="8">
    <source>
        <dbReference type="ARBA" id="ARBA00023002"/>
    </source>
</evidence>
<dbReference type="PANTHER" id="PTHR21256:SF2">
    <property type="entry name" value="HISTIDINE BIOSYNTHESIS TRIFUNCTIONAL PROTEIN"/>
    <property type="match status" value="1"/>
</dbReference>
<dbReference type="GO" id="GO:0008270">
    <property type="term" value="F:zinc ion binding"/>
    <property type="evidence" value="ECO:0007669"/>
    <property type="project" value="UniProtKB-UniRule"/>
</dbReference>
<feature type="binding site" evidence="11 15">
    <location>
        <position position="270"/>
    </location>
    <ligand>
        <name>substrate</name>
    </ligand>
</feature>
<evidence type="ECO:0000256" key="1">
    <source>
        <dbReference type="ARBA" id="ARBA00003850"/>
    </source>
</evidence>
<feature type="binding site" evidence="11 15">
    <location>
        <position position="425"/>
    </location>
    <ligand>
        <name>substrate</name>
    </ligand>
</feature>
<evidence type="ECO:0000256" key="6">
    <source>
        <dbReference type="ARBA" id="ARBA00022723"/>
    </source>
</evidence>
<evidence type="ECO:0000256" key="3">
    <source>
        <dbReference type="ARBA" id="ARBA00010178"/>
    </source>
</evidence>
<feature type="binding site" evidence="11 14">
    <location>
        <position position="225"/>
    </location>
    <ligand>
        <name>NAD(+)</name>
        <dbReference type="ChEBI" id="CHEBI:57540"/>
    </ligand>
</feature>
<feature type="binding site" evidence="11 15">
    <location>
        <position position="430"/>
    </location>
    <ligand>
        <name>substrate</name>
    </ligand>
</feature>
<comment type="similarity">
    <text evidence="3 11 12 17">Belongs to the histidinol dehydrogenase family.</text>
</comment>
<dbReference type="GO" id="GO:0005737">
    <property type="term" value="C:cytoplasm"/>
    <property type="evidence" value="ECO:0007669"/>
    <property type="project" value="TreeGrafter"/>
</dbReference>
<keyword evidence="7 11" id="KW-0862">Zinc</keyword>
<protein>
    <recommendedName>
        <fullName evidence="5 11">Histidinol dehydrogenase</fullName>
        <shortName evidence="11 12">HDH</shortName>
        <ecNumber evidence="4 11">1.1.1.23</ecNumber>
    </recommendedName>
</protein>
<evidence type="ECO:0000256" key="11">
    <source>
        <dbReference type="HAMAP-Rule" id="MF_01024"/>
    </source>
</evidence>
<reference evidence="19" key="1">
    <citation type="journal article" date="2016" name="Stand. Genomic Sci.">
        <title>Complete genome sequence of Methanospirillum hungatei type strain JF1.</title>
        <authorList>
            <person name="Gunsalus R.P."/>
            <person name="Cook L.E."/>
            <person name="Crable B."/>
            <person name="Rohlin L."/>
            <person name="McDonald E."/>
            <person name="Mouttaki H."/>
            <person name="Sieber J.R."/>
            <person name="Poweleit N."/>
            <person name="Zhou H."/>
            <person name="Lapidus A.L."/>
            <person name="Daligault H.E."/>
            <person name="Land M."/>
            <person name="Gilna P."/>
            <person name="Ivanova N."/>
            <person name="Kyrpides N."/>
            <person name="Culley D.E."/>
            <person name="McInerney M.J."/>
        </authorList>
    </citation>
    <scope>NUCLEOTIDE SEQUENCE [LARGE SCALE GENOMIC DNA]</scope>
    <source>
        <strain evidence="19">ATCC 27890 / DSM 864 / NBRC 100397 / JF-1</strain>
    </source>
</reference>
<dbReference type="HAMAP" id="MF_01024">
    <property type="entry name" value="HisD"/>
    <property type="match status" value="1"/>
</dbReference>
<dbReference type="FunFam" id="3.40.50.1980:FF:000026">
    <property type="entry name" value="Histidinol dehydrogenase"/>
    <property type="match status" value="1"/>
</dbReference>
<dbReference type="Proteomes" id="UP000001941">
    <property type="component" value="Chromosome"/>
</dbReference>
<keyword evidence="9 11" id="KW-0368">Histidine biosynthesis</keyword>
<dbReference type="InterPro" id="IPR022695">
    <property type="entry name" value="Histidinol_DH_monofunct"/>
</dbReference>
<dbReference type="KEGG" id="mhu:Mhun_2531"/>
<gene>
    <name evidence="11" type="primary">hisD</name>
    <name evidence="18" type="ordered locus">Mhun_2531</name>
</gene>
<keyword evidence="11 12" id="KW-0520">NAD</keyword>
<dbReference type="GO" id="GO:0051287">
    <property type="term" value="F:NAD binding"/>
    <property type="evidence" value="ECO:0007669"/>
    <property type="project" value="InterPro"/>
</dbReference>
<feature type="binding site" evidence="11 16">
    <location>
        <position position="430"/>
    </location>
    <ligand>
        <name>Zn(2+)</name>
        <dbReference type="ChEBI" id="CHEBI:29105"/>
    </ligand>
</feature>
<dbReference type="EMBL" id="CP000254">
    <property type="protein sequence ID" value="ABD42231.1"/>
    <property type="molecule type" value="Genomic_DNA"/>
</dbReference>
<dbReference type="NCBIfam" id="TIGR00069">
    <property type="entry name" value="hisD"/>
    <property type="match status" value="1"/>
</dbReference>
<feature type="active site" description="Proton acceptor" evidence="11 13">
    <location>
        <position position="337"/>
    </location>
</feature>
<dbReference type="InterPro" id="IPR012131">
    <property type="entry name" value="Hstdl_DH"/>
</dbReference>
<feature type="binding site" evidence="11 14">
    <location>
        <position position="202"/>
    </location>
    <ligand>
        <name>NAD(+)</name>
        <dbReference type="ChEBI" id="CHEBI:57540"/>
    </ligand>
</feature>
<dbReference type="STRING" id="323259.Mhun_2531"/>
<dbReference type="UniPathway" id="UPA00031">
    <property type="reaction ID" value="UER00014"/>
</dbReference>
<dbReference type="AlphaFoldDB" id="Q2FSE3"/>
<dbReference type="EC" id="1.1.1.23" evidence="4 11"/>
<dbReference type="Gene3D" id="3.40.50.1980">
    <property type="entry name" value="Nitrogenase molybdenum iron protein domain"/>
    <property type="match status" value="2"/>
</dbReference>
<evidence type="ECO:0000256" key="9">
    <source>
        <dbReference type="ARBA" id="ARBA00023102"/>
    </source>
</evidence>
<evidence type="ECO:0000256" key="13">
    <source>
        <dbReference type="PIRSR" id="PIRSR000099-1"/>
    </source>
</evidence>
<comment type="pathway">
    <text evidence="2 11 12">Amino-acid biosynthesis; L-histidine biosynthesis; L-histidine from 5-phospho-alpha-D-ribose 1-diphosphate: step 9/9.</text>
</comment>
<dbReference type="InParanoid" id="Q2FSE3"/>
<evidence type="ECO:0000313" key="19">
    <source>
        <dbReference type="Proteomes" id="UP000001941"/>
    </source>
</evidence>
<evidence type="ECO:0000256" key="15">
    <source>
        <dbReference type="PIRSR" id="PIRSR000099-3"/>
    </source>
</evidence>
<evidence type="ECO:0000256" key="10">
    <source>
        <dbReference type="ARBA" id="ARBA00049489"/>
    </source>
</evidence>
<evidence type="ECO:0000256" key="2">
    <source>
        <dbReference type="ARBA" id="ARBA00004940"/>
    </source>
</evidence>
<dbReference type="InterPro" id="IPR016161">
    <property type="entry name" value="Ald_DH/histidinol_DH"/>
</dbReference>
<evidence type="ECO:0000256" key="16">
    <source>
        <dbReference type="PIRSR" id="PIRSR000099-4"/>
    </source>
</evidence>
<feature type="binding site" evidence="11 16">
    <location>
        <position position="371"/>
    </location>
    <ligand>
        <name>Zn(2+)</name>
        <dbReference type="ChEBI" id="CHEBI:29105"/>
    </ligand>
</feature>
<organism evidence="18 19">
    <name type="scientific">Methanospirillum hungatei JF-1 (strain ATCC 27890 / DSM 864 / NBRC 100397 / JF-1)</name>
    <dbReference type="NCBI Taxonomy" id="323259"/>
    <lineage>
        <taxon>Archaea</taxon>
        <taxon>Methanobacteriati</taxon>
        <taxon>Methanobacteriota</taxon>
        <taxon>Stenosarchaea group</taxon>
        <taxon>Methanomicrobia</taxon>
        <taxon>Methanomicrobiales</taxon>
        <taxon>Methanospirillaceae</taxon>
        <taxon>Methanospirillum</taxon>
    </lineage>
</organism>
<dbReference type="FunCoup" id="Q2FSE3">
    <property type="interactions" value="192"/>
</dbReference>
<dbReference type="PIRSF" id="PIRSF000099">
    <property type="entry name" value="Histidinol_dh"/>
    <property type="match status" value="1"/>
</dbReference>
<evidence type="ECO:0000256" key="14">
    <source>
        <dbReference type="PIRSR" id="PIRSR000099-2"/>
    </source>
</evidence>
<dbReference type="Gene3D" id="1.20.5.1300">
    <property type="match status" value="1"/>
</dbReference>
<dbReference type="GO" id="GO:0000105">
    <property type="term" value="P:L-histidine biosynthetic process"/>
    <property type="evidence" value="ECO:0007669"/>
    <property type="project" value="UniProtKB-UniRule"/>
</dbReference>
<feature type="binding site" evidence="11 15">
    <location>
        <position position="338"/>
    </location>
    <ligand>
        <name>substrate</name>
    </ligand>
</feature>
<keyword evidence="8 11" id="KW-0560">Oxidoreductase</keyword>
<keyword evidence="19" id="KW-1185">Reference proteome</keyword>
<dbReference type="EnsemblBacteria" id="ABD42231">
    <property type="protein sequence ID" value="ABD42231"/>
    <property type="gene ID" value="Mhun_2531"/>
</dbReference>
<keyword evidence="11 12" id="KW-0028">Amino-acid biosynthesis</keyword>
<dbReference type="PROSITE" id="PS00611">
    <property type="entry name" value="HISOL_DEHYDROGENASE"/>
    <property type="match status" value="1"/>
</dbReference>
<dbReference type="FunFam" id="3.40.50.1980:FF:000001">
    <property type="entry name" value="Histidinol dehydrogenase"/>
    <property type="match status" value="1"/>
</dbReference>
<comment type="catalytic activity">
    <reaction evidence="10 11 12">
        <text>L-histidinol + 2 NAD(+) + H2O = L-histidine + 2 NADH + 3 H(+)</text>
        <dbReference type="Rhea" id="RHEA:20641"/>
        <dbReference type="ChEBI" id="CHEBI:15377"/>
        <dbReference type="ChEBI" id="CHEBI:15378"/>
        <dbReference type="ChEBI" id="CHEBI:57540"/>
        <dbReference type="ChEBI" id="CHEBI:57595"/>
        <dbReference type="ChEBI" id="CHEBI:57699"/>
        <dbReference type="ChEBI" id="CHEBI:57945"/>
        <dbReference type="EC" id="1.1.1.23"/>
    </reaction>
</comment>
<feature type="binding site" evidence="11 14">
    <location>
        <position position="144"/>
    </location>
    <ligand>
        <name>NAD(+)</name>
        <dbReference type="ChEBI" id="CHEBI:57540"/>
    </ligand>
</feature>
<dbReference type="CDD" id="cd06572">
    <property type="entry name" value="Histidinol_dh"/>
    <property type="match status" value="1"/>
</dbReference>
<evidence type="ECO:0000256" key="12">
    <source>
        <dbReference type="PIRNR" id="PIRNR000099"/>
    </source>
</evidence>
<name>Q2FSE3_METHJ</name>
<dbReference type="HOGENOM" id="CLU_006732_3_0_2"/>
<feature type="binding site" evidence="11 15">
    <location>
        <position position="248"/>
    </location>
    <ligand>
        <name>substrate</name>
    </ligand>
</feature>
<dbReference type="eggNOG" id="arCOG04352">
    <property type="taxonomic scope" value="Archaea"/>
</dbReference>
<dbReference type="GO" id="GO:0004399">
    <property type="term" value="F:histidinol dehydrogenase activity"/>
    <property type="evidence" value="ECO:0007669"/>
    <property type="project" value="UniProtKB-UniRule"/>
</dbReference>
<accession>Q2FSE3</accession>
<evidence type="ECO:0000256" key="7">
    <source>
        <dbReference type="ARBA" id="ARBA00022833"/>
    </source>
</evidence>
<evidence type="ECO:0000256" key="5">
    <source>
        <dbReference type="ARBA" id="ARBA00016531"/>
    </source>
</evidence>
<dbReference type="SUPFAM" id="SSF53720">
    <property type="entry name" value="ALDH-like"/>
    <property type="match status" value="1"/>
</dbReference>
<proteinExistence type="inferred from homology"/>
<keyword evidence="6 11" id="KW-0479">Metal-binding</keyword>
<dbReference type="Pfam" id="PF00815">
    <property type="entry name" value="Histidinol_dh"/>
    <property type="match status" value="1"/>
</dbReference>
<comment type="function">
    <text evidence="1 11 12">Catalyzes the sequential NAD-dependent oxidations of L-histidinol to L-histidinaldehyde and then to L-histidine.</text>
</comment>
<dbReference type="PRINTS" id="PR00083">
    <property type="entry name" value="HOLDHDRGNASE"/>
</dbReference>
<comment type="cofactor">
    <cofactor evidence="11 16">
        <name>Zn(2+)</name>
        <dbReference type="ChEBI" id="CHEBI:29105"/>
    </cofactor>
    <text evidence="11 16">Binds 1 zinc ion per subunit.</text>
</comment>
<dbReference type="InterPro" id="IPR001692">
    <property type="entry name" value="Histidinol_DH_CS"/>
</dbReference>
<evidence type="ECO:0000256" key="17">
    <source>
        <dbReference type="RuleBase" id="RU004175"/>
    </source>
</evidence>
<feature type="active site" description="Proton acceptor" evidence="11 13">
    <location>
        <position position="338"/>
    </location>
</feature>
<evidence type="ECO:0000256" key="4">
    <source>
        <dbReference type="ARBA" id="ARBA00012965"/>
    </source>
</evidence>
<evidence type="ECO:0000313" key="18">
    <source>
        <dbReference type="EMBL" id="ABD42231.1"/>
    </source>
</evidence>
<dbReference type="PANTHER" id="PTHR21256">
    <property type="entry name" value="HISTIDINOL DEHYDROGENASE HDH"/>
    <property type="match status" value="1"/>
</dbReference>
<sequence length="442" mass="48093">MVWHPFRSALSYHFFEPYIHVLPMSWSPVTLENWLIRQKDTLDEVRGPVEAIISEVRARGDAALLDYAEKFDKVRPEAVRLSEEDWDAAYEDVSPELAEALSEAYARISRFHELQRREDFWITETEPGISLGVKTTPLTRIGIYVPGGRASYPSTALMCAIPAKVAGVQEVICCTPPPVHPLTLVACDIAGVDEVYLTGGAQAVAAMAYGTESMAPVEKIVGPGNRYVTAAKMMVRHTVEIDFPAGPSEIAIIADEDARPDFIAADILAQSEHDPLAASMLITPSTQLADEVGKWIARLTAEADRKEIISQSLERSGYLIVKDLDQAAEAANKIAPEHLAIQVSDSFSLLGKIKNAGSIFIGPYAAVACGDYASGTNHVLPTAGNARYYSGLNVAHFTKTSTIQMIDREGLEMIGDIVETIAEAEGLSAHADSVRIRRSSPR</sequence>
<feature type="binding site" evidence="11 16">
    <location>
        <position position="270"/>
    </location>
    <ligand>
        <name>Zn(2+)</name>
        <dbReference type="ChEBI" id="CHEBI:29105"/>
    </ligand>
</feature>
<feature type="binding site" evidence="11 16">
    <location>
        <position position="273"/>
    </location>
    <ligand>
        <name>Zn(2+)</name>
        <dbReference type="ChEBI" id="CHEBI:29105"/>
    </ligand>
</feature>
<feature type="binding site" evidence="11 15">
    <location>
        <position position="273"/>
    </location>
    <ligand>
        <name>substrate</name>
    </ligand>
</feature>